<reference evidence="11" key="1">
    <citation type="submission" date="2025-08" db="UniProtKB">
        <authorList>
            <consortium name="RefSeq"/>
        </authorList>
    </citation>
    <scope>IDENTIFICATION</scope>
</reference>
<dbReference type="PROSITE" id="PS50811">
    <property type="entry name" value="WRKY"/>
    <property type="match status" value="1"/>
</dbReference>
<dbReference type="FunCoup" id="A0A6I9RZM5">
    <property type="interactions" value="6"/>
</dbReference>
<dbReference type="GO" id="GO:0051707">
    <property type="term" value="P:response to other organism"/>
    <property type="evidence" value="ECO:0007669"/>
    <property type="project" value="UniProtKB-ARBA"/>
</dbReference>
<evidence type="ECO:0000256" key="5">
    <source>
        <dbReference type="ARBA" id="ARBA00023163"/>
    </source>
</evidence>
<evidence type="ECO:0000313" key="11">
    <source>
        <dbReference type="RefSeq" id="XP_010930927.1"/>
    </source>
</evidence>
<dbReference type="Gene3D" id="2.20.25.80">
    <property type="entry name" value="WRKY domain"/>
    <property type="match status" value="1"/>
</dbReference>
<keyword evidence="3" id="KW-0805">Transcription regulation</keyword>
<evidence type="ECO:0000256" key="7">
    <source>
        <dbReference type="SAM" id="Coils"/>
    </source>
</evidence>
<dbReference type="GO" id="GO:0043565">
    <property type="term" value="F:sequence-specific DNA binding"/>
    <property type="evidence" value="ECO:0007669"/>
    <property type="project" value="InterPro"/>
</dbReference>
<evidence type="ECO:0000259" key="9">
    <source>
        <dbReference type="PROSITE" id="PS50811"/>
    </source>
</evidence>
<keyword evidence="10" id="KW-1185">Reference proteome</keyword>
<evidence type="ECO:0000313" key="10">
    <source>
        <dbReference type="Proteomes" id="UP000504607"/>
    </source>
</evidence>
<organism evidence="10 11">
    <name type="scientific">Elaeis guineensis var. tenera</name>
    <name type="common">Oil palm</name>
    <dbReference type="NCBI Taxonomy" id="51953"/>
    <lineage>
        <taxon>Eukaryota</taxon>
        <taxon>Viridiplantae</taxon>
        <taxon>Streptophyta</taxon>
        <taxon>Embryophyta</taxon>
        <taxon>Tracheophyta</taxon>
        <taxon>Spermatophyta</taxon>
        <taxon>Magnoliopsida</taxon>
        <taxon>Liliopsida</taxon>
        <taxon>Arecaceae</taxon>
        <taxon>Arecoideae</taxon>
        <taxon>Cocoseae</taxon>
        <taxon>Elaeidinae</taxon>
        <taxon>Elaeis</taxon>
    </lineage>
</organism>
<dbReference type="GeneID" id="105051963"/>
<dbReference type="PANTHER" id="PTHR31429">
    <property type="entry name" value="WRKY TRANSCRIPTION FACTOR 36-RELATED"/>
    <property type="match status" value="1"/>
</dbReference>
<dbReference type="OrthoDB" id="1879341at2759"/>
<feature type="coiled-coil region" evidence="7">
    <location>
        <begin position="41"/>
        <end position="75"/>
    </location>
</feature>
<keyword evidence="5" id="KW-0804">Transcription</keyword>
<evidence type="ECO:0000256" key="1">
    <source>
        <dbReference type="ARBA" id="ARBA00004123"/>
    </source>
</evidence>
<feature type="compositionally biased region" description="Basic and acidic residues" evidence="8">
    <location>
        <begin position="84"/>
        <end position="99"/>
    </location>
</feature>
<evidence type="ECO:0000256" key="6">
    <source>
        <dbReference type="ARBA" id="ARBA00023242"/>
    </source>
</evidence>
<accession>A0A6I9RZM5</accession>
<sequence>MDSSLSLDLKVGSLRFPTEVPKVLRNSPKHEEEGLLMKREVGVLEAELNRVSEENRRLNEKIAIIYEDCANLQSQIKDLMTTMRSDRGSVSPERKRKSESSAMNGYSDVANGMTNWMGRQIESNSSGNSCKRPREDCDLKVSRLCVRTDPSDSSLIVKDGYQWRKYGQKVTRDNPCPRAYFRCSFAPACPVKKKVQRSVEDRSILVATYEGEHNHGYPSQLPAPNGSSRGGSVSRHSSGPSNVTLDLTRVGSQQEVESPELPRSLVEQVALSLTKDPGFKAALATAVSGNIL</sequence>
<dbReference type="GO" id="GO:0005634">
    <property type="term" value="C:nucleus"/>
    <property type="evidence" value="ECO:0007669"/>
    <property type="project" value="UniProtKB-SubCell"/>
</dbReference>
<dbReference type="InterPro" id="IPR044810">
    <property type="entry name" value="WRKY_plant"/>
</dbReference>
<feature type="region of interest" description="Disordered" evidence="8">
    <location>
        <begin position="211"/>
        <end position="245"/>
    </location>
</feature>
<evidence type="ECO:0000256" key="2">
    <source>
        <dbReference type="ARBA" id="ARBA00008189"/>
    </source>
</evidence>
<evidence type="ECO:0000256" key="4">
    <source>
        <dbReference type="ARBA" id="ARBA00023125"/>
    </source>
</evidence>
<proteinExistence type="inferred from homology"/>
<dbReference type="GO" id="GO:0003700">
    <property type="term" value="F:DNA-binding transcription factor activity"/>
    <property type="evidence" value="ECO:0007669"/>
    <property type="project" value="InterPro"/>
</dbReference>
<dbReference type="InterPro" id="IPR003657">
    <property type="entry name" value="WRKY_dom"/>
</dbReference>
<name>A0A6I9RZM5_ELAGV</name>
<dbReference type="AlphaFoldDB" id="A0A6I9RZM5"/>
<dbReference type="SMART" id="SM00774">
    <property type="entry name" value="WRKY"/>
    <property type="match status" value="1"/>
</dbReference>
<dbReference type="InParanoid" id="A0A6I9RZM5"/>
<feature type="compositionally biased region" description="Low complexity" evidence="8">
    <location>
        <begin position="224"/>
        <end position="243"/>
    </location>
</feature>
<protein>
    <submittedName>
        <fullName evidence="11">WRKY transcription factor WRKY71</fullName>
    </submittedName>
</protein>
<keyword evidence="7" id="KW-0175">Coiled coil</keyword>
<comment type="subcellular location">
    <subcellularLocation>
        <location evidence="1">Nucleus</location>
    </subcellularLocation>
</comment>
<dbReference type="SUPFAM" id="SSF118290">
    <property type="entry name" value="WRKY DNA-binding domain"/>
    <property type="match status" value="1"/>
</dbReference>
<evidence type="ECO:0000256" key="3">
    <source>
        <dbReference type="ARBA" id="ARBA00023015"/>
    </source>
</evidence>
<comment type="similarity">
    <text evidence="2">Belongs to the WRKY group II-a family.</text>
</comment>
<dbReference type="FunFam" id="2.20.25.80:FF:000008">
    <property type="entry name" value="WRKY transcription factor 40"/>
    <property type="match status" value="1"/>
</dbReference>
<dbReference type="InterPro" id="IPR036576">
    <property type="entry name" value="WRKY_dom_sf"/>
</dbReference>
<dbReference type="Pfam" id="PF03106">
    <property type="entry name" value="WRKY"/>
    <property type="match status" value="1"/>
</dbReference>
<evidence type="ECO:0000256" key="8">
    <source>
        <dbReference type="SAM" id="MobiDB-lite"/>
    </source>
</evidence>
<dbReference type="PANTHER" id="PTHR31429:SF114">
    <property type="entry name" value="WRKY TRANSCRIPTION FACTOR WRKY71"/>
    <property type="match status" value="1"/>
</dbReference>
<feature type="domain" description="WRKY" evidence="9">
    <location>
        <begin position="152"/>
        <end position="218"/>
    </location>
</feature>
<feature type="region of interest" description="Disordered" evidence="8">
    <location>
        <begin position="82"/>
        <end position="105"/>
    </location>
</feature>
<dbReference type="KEGG" id="egu:105051963"/>
<keyword evidence="6" id="KW-0539">Nucleus</keyword>
<dbReference type="RefSeq" id="XP_010930927.1">
    <property type="nucleotide sequence ID" value="XM_010932625.3"/>
</dbReference>
<dbReference type="Proteomes" id="UP000504607">
    <property type="component" value="Chromosome 9"/>
</dbReference>
<gene>
    <name evidence="11" type="primary">LOC105051963</name>
</gene>
<keyword evidence="4" id="KW-0238">DNA-binding</keyword>